<dbReference type="EMBL" id="JANEYG010000377">
    <property type="protein sequence ID" value="KAJ8909989.1"/>
    <property type="molecule type" value="Genomic_DNA"/>
</dbReference>
<dbReference type="Proteomes" id="UP001159042">
    <property type="component" value="Unassembled WGS sequence"/>
</dbReference>
<organism evidence="3 4">
    <name type="scientific">Exocentrus adspersus</name>
    <dbReference type="NCBI Taxonomy" id="1586481"/>
    <lineage>
        <taxon>Eukaryota</taxon>
        <taxon>Metazoa</taxon>
        <taxon>Ecdysozoa</taxon>
        <taxon>Arthropoda</taxon>
        <taxon>Hexapoda</taxon>
        <taxon>Insecta</taxon>
        <taxon>Pterygota</taxon>
        <taxon>Neoptera</taxon>
        <taxon>Endopterygota</taxon>
        <taxon>Coleoptera</taxon>
        <taxon>Polyphaga</taxon>
        <taxon>Cucujiformia</taxon>
        <taxon>Chrysomeloidea</taxon>
        <taxon>Cerambycidae</taxon>
        <taxon>Lamiinae</taxon>
        <taxon>Acanthocinini</taxon>
        <taxon>Exocentrus</taxon>
    </lineage>
</organism>
<evidence type="ECO:0000313" key="3">
    <source>
        <dbReference type="EMBL" id="KAJ8909989.1"/>
    </source>
</evidence>
<protein>
    <recommendedName>
        <fullName evidence="2">Exosome RNA helicase MTR4-like beta-barrel domain-containing protein</fullName>
    </recommendedName>
</protein>
<sequence length="229" mass="25937">MAESIDDLFDCFEDAGEEENAAKEENFSEQELVTERVSEVSNKQDKRKNEDEFENSTKRSKAEDVDVEDIKSYITKSEYLIPFLQPGRLLKIKNQDDEYDWGAVVNFKKVQEIVPGRKGKGQAKPATKVQVDILLHVISDSDAPDTIPKPCQEDQKGEVEIITVDSSLITHISSVRLYCPNDLRSKDSRKGIQMVQASKTIGNTDLEDKFNTAIKLIKRDIVFSSSLYL</sequence>
<dbReference type="Gene3D" id="1.10.3380.30">
    <property type="match status" value="1"/>
</dbReference>
<comment type="caution">
    <text evidence="3">The sequence shown here is derived from an EMBL/GenBank/DDBJ whole genome shotgun (WGS) entry which is preliminary data.</text>
</comment>
<dbReference type="Pfam" id="PF13234">
    <property type="entry name" value="MTR4_beta-barrel"/>
    <property type="match status" value="1"/>
</dbReference>
<dbReference type="Gene3D" id="2.40.30.300">
    <property type="match status" value="1"/>
</dbReference>
<feature type="region of interest" description="Disordered" evidence="1">
    <location>
        <begin position="1"/>
        <end position="61"/>
    </location>
</feature>
<evidence type="ECO:0000256" key="1">
    <source>
        <dbReference type="SAM" id="MobiDB-lite"/>
    </source>
</evidence>
<feature type="domain" description="Exosome RNA helicase MTR4-like beta-barrel" evidence="2">
    <location>
        <begin position="77"/>
        <end position="193"/>
    </location>
</feature>
<evidence type="ECO:0000259" key="2">
    <source>
        <dbReference type="Pfam" id="PF13234"/>
    </source>
</evidence>
<dbReference type="InterPro" id="IPR025696">
    <property type="entry name" value="Beta-barrel_MTR4"/>
</dbReference>
<dbReference type="AlphaFoldDB" id="A0AAV8V746"/>
<keyword evidence="4" id="KW-1185">Reference proteome</keyword>
<reference evidence="3 4" key="1">
    <citation type="journal article" date="2023" name="Insect Mol. Biol.">
        <title>Genome sequencing provides insights into the evolution of gene families encoding plant cell wall-degrading enzymes in longhorned beetles.</title>
        <authorList>
            <person name="Shin N.R."/>
            <person name="Okamura Y."/>
            <person name="Kirsch R."/>
            <person name="Pauchet Y."/>
        </authorList>
    </citation>
    <scope>NUCLEOTIDE SEQUENCE [LARGE SCALE GENOMIC DNA]</scope>
    <source>
        <strain evidence="3">EAD_L_NR</strain>
    </source>
</reference>
<gene>
    <name evidence="3" type="ORF">NQ315_000541</name>
</gene>
<dbReference type="FunFam" id="2.40.30.300:FF:000001">
    <property type="entry name" value="Mtr4 exosome RNA helicase"/>
    <property type="match status" value="1"/>
</dbReference>
<evidence type="ECO:0000313" key="4">
    <source>
        <dbReference type="Proteomes" id="UP001159042"/>
    </source>
</evidence>
<name>A0AAV8V746_9CUCU</name>
<proteinExistence type="predicted"/>
<accession>A0AAV8V746</accession>
<feature type="compositionally biased region" description="Basic and acidic residues" evidence="1">
    <location>
        <begin position="33"/>
        <end position="61"/>
    </location>
</feature>
<feature type="compositionally biased region" description="Acidic residues" evidence="1">
    <location>
        <begin position="1"/>
        <end position="19"/>
    </location>
</feature>